<proteinExistence type="predicted"/>
<organism evidence="3 4">
    <name type="scientific">Pseudaquabacterium terrae</name>
    <dbReference type="NCBI Taxonomy" id="2732868"/>
    <lineage>
        <taxon>Bacteria</taxon>
        <taxon>Pseudomonadati</taxon>
        <taxon>Pseudomonadota</taxon>
        <taxon>Betaproteobacteria</taxon>
        <taxon>Burkholderiales</taxon>
        <taxon>Sphaerotilaceae</taxon>
        <taxon>Pseudaquabacterium</taxon>
    </lineage>
</organism>
<protein>
    <submittedName>
        <fullName evidence="3">Glycosyltransferase</fullName>
    </submittedName>
</protein>
<keyword evidence="4" id="KW-1185">Reference proteome</keyword>
<dbReference type="InterPro" id="IPR001296">
    <property type="entry name" value="Glyco_trans_1"/>
</dbReference>
<dbReference type="Proteomes" id="UP000737171">
    <property type="component" value="Unassembled WGS sequence"/>
</dbReference>
<dbReference type="InterPro" id="IPR050194">
    <property type="entry name" value="Glycosyltransferase_grp1"/>
</dbReference>
<name>A0ABX2ETT0_9BURK</name>
<accession>A0ABX2ETT0</accession>
<dbReference type="EMBL" id="JABRWJ010000014">
    <property type="protein sequence ID" value="NRF71829.1"/>
    <property type="molecule type" value="Genomic_DNA"/>
</dbReference>
<feature type="domain" description="Glycosyltransferase subfamily 4-like N-terminal" evidence="2">
    <location>
        <begin position="43"/>
        <end position="197"/>
    </location>
</feature>
<dbReference type="RefSeq" id="WP_173133852.1">
    <property type="nucleotide sequence ID" value="NZ_JABRWJ010000014.1"/>
</dbReference>
<sequence length="404" mass="43685">MLSRPDPVSEPAPLPAPREGNHLLDVSALWDDASQRYLGAKHAWLQAAGWRHTIVAPQGHGRGVVSCPSVPAPWSGGRRVVADAGRAQRLIERAEPDLIEVADAGVLGWAALAAARRLRVPVVACCLYELPTALGGWFGQHTRSGHLARWVERSTGAYLRRFYAHFDEVLAPSESTVRVLRGFGVSNVRLQSLGVDSALFTPRLREPAWRWQLERLIGAAPGSTLLLYAGRFEADKNLPLLVEAVRQLGPRCLLLAVGSGPLPPTGAQVRVLAPQPDHRLARLMANVDGFVHAGDRETFGLAVLEAMACGTPVITSGYGALPELAEGAGLVVRSRDPADWAAALATLLEDGAPQRWAAQGRTRAIARDWSVVMTEWEARYLTLLLQREGQTLPEFAAADQRALA</sequence>
<dbReference type="SUPFAM" id="SSF53756">
    <property type="entry name" value="UDP-Glycosyltransferase/glycogen phosphorylase"/>
    <property type="match status" value="1"/>
</dbReference>
<evidence type="ECO:0000313" key="3">
    <source>
        <dbReference type="EMBL" id="NRF71829.1"/>
    </source>
</evidence>
<dbReference type="Gene3D" id="3.40.50.2000">
    <property type="entry name" value="Glycogen Phosphorylase B"/>
    <property type="match status" value="2"/>
</dbReference>
<dbReference type="Pfam" id="PF13439">
    <property type="entry name" value="Glyco_transf_4"/>
    <property type="match status" value="1"/>
</dbReference>
<evidence type="ECO:0000259" key="2">
    <source>
        <dbReference type="Pfam" id="PF13439"/>
    </source>
</evidence>
<evidence type="ECO:0000259" key="1">
    <source>
        <dbReference type="Pfam" id="PF00534"/>
    </source>
</evidence>
<dbReference type="PANTHER" id="PTHR45947">
    <property type="entry name" value="SULFOQUINOVOSYL TRANSFERASE SQD2"/>
    <property type="match status" value="1"/>
</dbReference>
<gene>
    <name evidence="3" type="ORF">HLB44_33070</name>
</gene>
<dbReference type="InterPro" id="IPR028098">
    <property type="entry name" value="Glyco_trans_4-like_N"/>
</dbReference>
<dbReference type="PANTHER" id="PTHR45947:SF3">
    <property type="entry name" value="SULFOQUINOVOSYL TRANSFERASE SQD2"/>
    <property type="match status" value="1"/>
</dbReference>
<feature type="domain" description="Glycosyl transferase family 1" evidence="1">
    <location>
        <begin position="220"/>
        <end position="362"/>
    </location>
</feature>
<evidence type="ECO:0000313" key="4">
    <source>
        <dbReference type="Proteomes" id="UP000737171"/>
    </source>
</evidence>
<dbReference type="Pfam" id="PF00534">
    <property type="entry name" value="Glycos_transf_1"/>
    <property type="match status" value="1"/>
</dbReference>
<reference evidence="3 4" key="1">
    <citation type="submission" date="2020-05" db="EMBL/GenBank/DDBJ databases">
        <title>Aquincola sp. isolate from soil.</title>
        <authorList>
            <person name="Han J."/>
            <person name="Kim D.-U."/>
        </authorList>
    </citation>
    <scope>NUCLEOTIDE SEQUENCE [LARGE SCALE GENOMIC DNA]</scope>
    <source>
        <strain evidence="3 4">S2</strain>
    </source>
</reference>
<comment type="caution">
    <text evidence="3">The sequence shown here is derived from an EMBL/GenBank/DDBJ whole genome shotgun (WGS) entry which is preliminary data.</text>
</comment>